<evidence type="ECO:0000313" key="4">
    <source>
        <dbReference type="Proteomes" id="UP001194468"/>
    </source>
</evidence>
<dbReference type="Proteomes" id="UP001194468">
    <property type="component" value="Unassembled WGS sequence"/>
</dbReference>
<sequence>MEKPPKMRTREGGEDDGAADNSIVDRFRQCAWLWIRQWCCTDRQGAWVVLDPAPVRVQPGVALSISHRRRAHERSTFRHDNPPTAIRSIRPRPIIHVSICFSFPIILPTFVLIP</sequence>
<protein>
    <submittedName>
        <fullName evidence="3">Uncharacterized protein</fullName>
    </submittedName>
</protein>
<evidence type="ECO:0000313" key="3">
    <source>
        <dbReference type="EMBL" id="KAF8444920.1"/>
    </source>
</evidence>
<organism evidence="3 4">
    <name type="scientific">Boletus edulis BED1</name>
    <dbReference type="NCBI Taxonomy" id="1328754"/>
    <lineage>
        <taxon>Eukaryota</taxon>
        <taxon>Fungi</taxon>
        <taxon>Dikarya</taxon>
        <taxon>Basidiomycota</taxon>
        <taxon>Agaricomycotina</taxon>
        <taxon>Agaricomycetes</taxon>
        <taxon>Agaricomycetidae</taxon>
        <taxon>Boletales</taxon>
        <taxon>Boletineae</taxon>
        <taxon>Boletaceae</taxon>
        <taxon>Boletoideae</taxon>
        <taxon>Boletus</taxon>
    </lineage>
</organism>
<keyword evidence="2" id="KW-0812">Transmembrane</keyword>
<proteinExistence type="predicted"/>
<keyword evidence="2" id="KW-0472">Membrane</keyword>
<evidence type="ECO:0000256" key="2">
    <source>
        <dbReference type="SAM" id="Phobius"/>
    </source>
</evidence>
<keyword evidence="2" id="KW-1133">Transmembrane helix</keyword>
<keyword evidence="4" id="KW-1185">Reference proteome</keyword>
<feature type="compositionally biased region" description="Basic and acidic residues" evidence="1">
    <location>
        <begin position="1"/>
        <end position="12"/>
    </location>
</feature>
<accession>A0AAD4C166</accession>
<reference evidence="3" key="1">
    <citation type="submission" date="2019-10" db="EMBL/GenBank/DDBJ databases">
        <authorList>
            <consortium name="DOE Joint Genome Institute"/>
            <person name="Kuo A."/>
            <person name="Miyauchi S."/>
            <person name="Kiss E."/>
            <person name="Drula E."/>
            <person name="Kohler A."/>
            <person name="Sanchez-Garcia M."/>
            <person name="Andreopoulos B."/>
            <person name="Barry K.W."/>
            <person name="Bonito G."/>
            <person name="Buee M."/>
            <person name="Carver A."/>
            <person name="Chen C."/>
            <person name="Cichocki N."/>
            <person name="Clum A."/>
            <person name="Culley D."/>
            <person name="Crous P.W."/>
            <person name="Fauchery L."/>
            <person name="Girlanda M."/>
            <person name="Hayes R."/>
            <person name="Keri Z."/>
            <person name="LaButti K."/>
            <person name="Lipzen A."/>
            <person name="Lombard V."/>
            <person name="Magnuson J."/>
            <person name="Maillard F."/>
            <person name="Morin E."/>
            <person name="Murat C."/>
            <person name="Nolan M."/>
            <person name="Ohm R."/>
            <person name="Pangilinan J."/>
            <person name="Pereira M."/>
            <person name="Perotto S."/>
            <person name="Peter M."/>
            <person name="Riley R."/>
            <person name="Sitrit Y."/>
            <person name="Stielow B."/>
            <person name="Szollosi G."/>
            <person name="Zifcakova L."/>
            <person name="Stursova M."/>
            <person name="Spatafora J.W."/>
            <person name="Tedersoo L."/>
            <person name="Vaario L.-M."/>
            <person name="Yamada A."/>
            <person name="Yan M."/>
            <person name="Wang P."/>
            <person name="Xu J."/>
            <person name="Bruns T."/>
            <person name="Baldrian P."/>
            <person name="Vilgalys R."/>
            <person name="Henrissat B."/>
            <person name="Grigoriev I.V."/>
            <person name="Hibbett D."/>
            <person name="Nagy L.G."/>
            <person name="Martin F.M."/>
        </authorList>
    </citation>
    <scope>NUCLEOTIDE SEQUENCE</scope>
    <source>
        <strain evidence="3">BED1</strain>
    </source>
</reference>
<name>A0AAD4C166_BOLED</name>
<dbReference type="AlphaFoldDB" id="A0AAD4C166"/>
<dbReference type="EMBL" id="WHUW01000006">
    <property type="protein sequence ID" value="KAF8444920.1"/>
    <property type="molecule type" value="Genomic_DNA"/>
</dbReference>
<feature type="transmembrane region" description="Helical" evidence="2">
    <location>
        <begin position="94"/>
        <end position="113"/>
    </location>
</feature>
<gene>
    <name evidence="3" type="ORF">L210DRAFT_323220</name>
</gene>
<reference evidence="3" key="2">
    <citation type="journal article" date="2020" name="Nat. Commun.">
        <title>Large-scale genome sequencing of mycorrhizal fungi provides insights into the early evolution of symbiotic traits.</title>
        <authorList>
            <person name="Miyauchi S."/>
            <person name="Kiss E."/>
            <person name="Kuo A."/>
            <person name="Drula E."/>
            <person name="Kohler A."/>
            <person name="Sanchez-Garcia M."/>
            <person name="Morin E."/>
            <person name="Andreopoulos B."/>
            <person name="Barry K.W."/>
            <person name="Bonito G."/>
            <person name="Buee M."/>
            <person name="Carver A."/>
            <person name="Chen C."/>
            <person name="Cichocki N."/>
            <person name="Clum A."/>
            <person name="Culley D."/>
            <person name="Crous P.W."/>
            <person name="Fauchery L."/>
            <person name="Girlanda M."/>
            <person name="Hayes R.D."/>
            <person name="Keri Z."/>
            <person name="LaButti K."/>
            <person name="Lipzen A."/>
            <person name="Lombard V."/>
            <person name="Magnuson J."/>
            <person name="Maillard F."/>
            <person name="Murat C."/>
            <person name="Nolan M."/>
            <person name="Ohm R.A."/>
            <person name="Pangilinan J."/>
            <person name="Pereira M.F."/>
            <person name="Perotto S."/>
            <person name="Peter M."/>
            <person name="Pfister S."/>
            <person name="Riley R."/>
            <person name="Sitrit Y."/>
            <person name="Stielow J.B."/>
            <person name="Szollosi G."/>
            <person name="Zifcakova L."/>
            <person name="Stursova M."/>
            <person name="Spatafora J.W."/>
            <person name="Tedersoo L."/>
            <person name="Vaario L.M."/>
            <person name="Yamada A."/>
            <person name="Yan M."/>
            <person name="Wang P."/>
            <person name="Xu J."/>
            <person name="Bruns T."/>
            <person name="Baldrian P."/>
            <person name="Vilgalys R."/>
            <person name="Dunand C."/>
            <person name="Henrissat B."/>
            <person name="Grigoriev I.V."/>
            <person name="Hibbett D."/>
            <person name="Nagy L.G."/>
            <person name="Martin F.M."/>
        </authorList>
    </citation>
    <scope>NUCLEOTIDE SEQUENCE</scope>
    <source>
        <strain evidence="3">BED1</strain>
    </source>
</reference>
<feature type="region of interest" description="Disordered" evidence="1">
    <location>
        <begin position="1"/>
        <end position="20"/>
    </location>
</feature>
<evidence type="ECO:0000256" key="1">
    <source>
        <dbReference type="SAM" id="MobiDB-lite"/>
    </source>
</evidence>
<comment type="caution">
    <text evidence="3">The sequence shown here is derived from an EMBL/GenBank/DDBJ whole genome shotgun (WGS) entry which is preliminary data.</text>
</comment>